<dbReference type="Proteomes" id="UP000053127">
    <property type="component" value="Unassembled WGS sequence"/>
</dbReference>
<evidence type="ECO:0000313" key="1">
    <source>
        <dbReference type="EMBL" id="KUN09344.1"/>
    </source>
</evidence>
<comment type="caution">
    <text evidence="1">The sequence shown here is derived from an EMBL/GenBank/DDBJ whole genome shotgun (WGS) entry which is preliminary data.</text>
</comment>
<keyword evidence="2" id="KW-1185">Reference proteome</keyword>
<sequence>MGDMIKRLRISFTPKKPSKDPQVKVAQVSRTGGKAVVPSDKITVDGQTLDAIILSHSTGLKPGQVNVKFDATKIGGPWYVTNMDLAIG</sequence>
<accession>A0A117Q4X2</accession>
<name>A0A117Q4X2_9ACTN</name>
<reference evidence="1 2" key="1">
    <citation type="submission" date="2015-10" db="EMBL/GenBank/DDBJ databases">
        <title>Draft genome sequence of Streptomyces yokosukanensis DSM 40224, type strain for the species Streptomyces yokosukanensis.</title>
        <authorList>
            <person name="Ruckert C."/>
            <person name="Winkler A."/>
            <person name="Kalinowski J."/>
            <person name="Kampfer P."/>
            <person name="Glaeser S."/>
        </authorList>
    </citation>
    <scope>NUCLEOTIDE SEQUENCE [LARGE SCALE GENOMIC DNA]</scope>
    <source>
        <strain evidence="1 2">DSM 40224</strain>
    </source>
</reference>
<protein>
    <submittedName>
        <fullName evidence="1">Uncharacterized protein</fullName>
    </submittedName>
</protein>
<dbReference type="AlphaFoldDB" id="A0A117Q4X2"/>
<organism evidence="1 2">
    <name type="scientific">Streptomyces yokosukanensis</name>
    <dbReference type="NCBI Taxonomy" id="67386"/>
    <lineage>
        <taxon>Bacteria</taxon>
        <taxon>Bacillati</taxon>
        <taxon>Actinomycetota</taxon>
        <taxon>Actinomycetes</taxon>
        <taxon>Kitasatosporales</taxon>
        <taxon>Streptomycetaceae</taxon>
        <taxon>Streptomyces</taxon>
    </lineage>
</organism>
<proteinExistence type="predicted"/>
<gene>
    <name evidence="1" type="ORF">AQI95_05870</name>
</gene>
<evidence type="ECO:0000313" key="2">
    <source>
        <dbReference type="Proteomes" id="UP000053127"/>
    </source>
</evidence>
<dbReference type="EMBL" id="LMWN01000006">
    <property type="protein sequence ID" value="KUN09344.1"/>
    <property type="molecule type" value="Genomic_DNA"/>
</dbReference>